<feature type="transmembrane region" description="Helical" evidence="1">
    <location>
        <begin position="12"/>
        <end position="33"/>
    </location>
</feature>
<sequence>MSKPFKSRAYQILRGNFGTAIAAVHAFVTPTTWRPMLLPLFLFQKYGFSDN</sequence>
<gene>
    <name evidence="2" type="ORF">PanWU01x14_243390</name>
</gene>
<comment type="caution">
    <text evidence="2">The sequence shown here is derived from an EMBL/GenBank/DDBJ whole genome shotgun (WGS) entry which is preliminary data.</text>
</comment>
<keyword evidence="1" id="KW-0472">Membrane</keyword>
<dbReference type="Proteomes" id="UP000237105">
    <property type="component" value="Unassembled WGS sequence"/>
</dbReference>
<organism evidence="2 3">
    <name type="scientific">Parasponia andersonii</name>
    <name type="common">Sponia andersonii</name>
    <dbReference type="NCBI Taxonomy" id="3476"/>
    <lineage>
        <taxon>Eukaryota</taxon>
        <taxon>Viridiplantae</taxon>
        <taxon>Streptophyta</taxon>
        <taxon>Embryophyta</taxon>
        <taxon>Tracheophyta</taxon>
        <taxon>Spermatophyta</taxon>
        <taxon>Magnoliopsida</taxon>
        <taxon>eudicotyledons</taxon>
        <taxon>Gunneridae</taxon>
        <taxon>Pentapetalae</taxon>
        <taxon>rosids</taxon>
        <taxon>fabids</taxon>
        <taxon>Rosales</taxon>
        <taxon>Cannabaceae</taxon>
        <taxon>Parasponia</taxon>
    </lineage>
</organism>
<dbReference type="AlphaFoldDB" id="A0A2P5BFL4"/>
<evidence type="ECO:0000313" key="3">
    <source>
        <dbReference type="Proteomes" id="UP000237105"/>
    </source>
</evidence>
<keyword evidence="1" id="KW-1133">Transmembrane helix</keyword>
<keyword evidence="3" id="KW-1185">Reference proteome</keyword>
<name>A0A2P5BFL4_PARAD</name>
<accession>A0A2P5BFL4</accession>
<evidence type="ECO:0000313" key="2">
    <source>
        <dbReference type="EMBL" id="PON47580.1"/>
    </source>
</evidence>
<evidence type="ECO:0000256" key="1">
    <source>
        <dbReference type="SAM" id="Phobius"/>
    </source>
</evidence>
<proteinExistence type="predicted"/>
<protein>
    <submittedName>
        <fullName evidence="2">Uncharacterized protein</fullName>
    </submittedName>
</protein>
<dbReference type="EMBL" id="JXTB01000292">
    <property type="protein sequence ID" value="PON47580.1"/>
    <property type="molecule type" value="Genomic_DNA"/>
</dbReference>
<reference evidence="3" key="1">
    <citation type="submission" date="2016-06" db="EMBL/GenBank/DDBJ databases">
        <title>Parallel loss of symbiosis genes in relatives of nitrogen-fixing non-legume Parasponia.</title>
        <authorList>
            <person name="Van Velzen R."/>
            <person name="Holmer R."/>
            <person name="Bu F."/>
            <person name="Rutten L."/>
            <person name="Van Zeijl A."/>
            <person name="Liu W."/>
            <person name="Santuari L."/>
            <person name="Cao Q."/>
            <person name="Sharma T."/>
            <person name="Shen D."/>
            <person name="Roswanjaya Y."/>
            <person name="Wardhani T."/>
            <person name="Kalhor M.S."/>
            <person name="Jansen J."/>
            <person name="Van den Hoogen J."/>
            <person name="Gungor B."/>
            <person name="Hartog M."/>
            <person name="Hontelez J."/>
            <person name="Verver J."/>
            <person name="Yang W.-C."/>
            <person name="Schijlen E."/>
            <person name="Repin R."/>
            <person name="Schilthuizen M."/>
            <person name="Schranz E."/>
            <person name="Heidstra R."/>
            <person name="Miyata K."/>
            <person name="Fedorova E."/>
            <person name="Kohlen W."/>
            <person name="Bisseling T."/>
            <person name="Smit S."/>
            <person name="Geurts R."/>
        </authorList>
    </citation>
    <scope>NUCLEOTIDE SEQUENCE [LARGE SCALE GENOMIC DNA]</scope>
    <source>
        <strain evidence="3">cv. WU1-14</strain>
    </source>
</reference>
<keyword evidence="1" id="KW-0812">Transmembrane</keyword>